<comment type="caution">
    <text evidence="3">The sequence shown here is derived from an EMBL/GenBank/DDBJ whole genome shotgun (WGS) entry which is preliminary data.</text>
</comment>
<dbReference type="EMBL" id="JACZDF010000002">
    <property type="protein sequence ID" value="MBD9699049.1"/>
    <property type="molecule type" value="Genomic_DNA"/>
</dbReference>
<dbReference type="PANTHER" id="PTHR43081:SF1">
    <property type="entry name" value="ADENYLATE CYCLASE, TERMINAL-DIFFERENTIATION SPECIFIC"/>
    <property type="match status" value="1"/>
</dbReference>
<dbReference type="RefSeq" id="WP_192278787.1">
    <property type="nucleotide sequence ID" value="NZ_JACZDF010000002.1"/>
</dbReference>
<evidence type="ECO:0000313" key="4">
    <source>
        <dbReference type="Proteomes" id="UP000642107"/>
    </source>
</evidence>
<evidence type="ECO:0000313" key="3">
    <source>
        <dbReference type="EMBL" id="MBD9699049.1"/>
    </source>
</evidence>
<proteinExistence type="inferred from homology"/>
<accession>A0ABR9DPK3</accession>
<gene>
    <name evidence="3" type="ORF">IGS67_05995</name>
</gene>
<evidence type="ECO:0000256" key="1">
    <source>
        <dbReference type="ARBA" id="ARBA00005381"/>
    </source>
</evidence>
<dbReference type="Proteomes" id="UP000642107">
    <property type="component" value="Unassembled WGS sequence"/>
</dbReference>
<keyword evidence="4" id="KW-1185">Reference proteome</keyword>
<dbReference type="Gene3D" id="3.30.70.1230">
    <property type="entry name" value="Nucleotide cyclase"/>
    <property type="match status" value="1"/>
</dbReference>
<dbReference type="InterPro" id="IPR001054">
    <property type="entry name" value="A/G_cyclase"/>
</dbReference>
<dbReference type="PANTHER" id="PTHR43081">
    <property type="entry name" value="ADENYLATE CYCLASE, TERMINAL-DIFFERENTIATION SPECIFIC-RELATED"/>
    <property type="match status" value="1"/>
</dbReference>
<feature type="domain" description="Guanylate cyclase" evidence="2">
    <location>
        <begin position="182"/>
        <end position="296"/>
    </location>
</feature>
<dbReference type="CDD" id="cd07302">
    <property type="entry name" value="CHD"/>
    <property type="match status" value="1"/>
</dbReference>
<dbReference type="PROSITE" id="PS50125">
    <property type="entry name" value="GUANYLATE_CYCLASE_2"/>
    <property type="match status" value="1"/>
</dbReference>
<protein>
    <submittedName>
        <fullName evidence="3">Adenylate/guanylate cyclase domain-containing protein</fullName>
    </submittedName>
</protein>
<dbReference type="Pfam" id="PF00211">
    <property type="entry name" value="Guanylate_cyc"/>
    <property type="match status" value="1"/>
</dbReference>
<evidence type="ECO:0000259" key="2">
    <source>
        <dbReference type="PROSITE" id="PS50125"/>
    </source>
</evidence>
<organism evidence="3 4">
    <name type="scientific">Flavimobilis rhizosphaerae</name>
    <dbReference type="NCBI Taxonomy" id="2775421"/>
    <lineage>
        <taxon>Bacteria</taxon>
        <taxon>Bacillati</taxon>
        <taxon>Actinomycetota</taxon>
        <taxon>Actinomycetes</taxon>
        <taxon>Micrococcales</taxon>
        <taxon>Jonesiaceae</taxon>
        <taxon>Flavimobilis</taxon>
    </lineage>
</organism>
<dbReference type="InterPro" id="IPR029787">
    <property type="entry name" value="Nucleotide_cyclase"/>
</dbReference>
<dbReference type="SUPFAM" id="SSF55073">
    <property type="entry name" value="Nucleotide cyclase"/>
    <property type="match status" value="1"/>
</dbReference>
<name>A0ABR9DPK3_9MICO</name>
<dbReference type="InterPro" id="IPR050697">
    <property type="entry name" value="Adenylyl/Guanylyl_Cyclase_3/4"/>
</dbReference>
<reference evidence="3 4" key="1">
    <citation type="submission" date="2020-09" db="EMBL/GenBank/DDBJ databases">
        <title>Flavimobilis rhizosphaerae sp. nov., isolated from rhizosphere soil of Spartina alterniflora.</title>
        <authorList>
            <person name="Hanqin C."/>
        </authorList>
    </citation>
    <scope>NUCLEOTIDE SEQUENCE [LARGE SCALE GENOMIC DNA]</scope>
    <source>
        <strain evidence="3 4">GY 10621</strain>
    </source>
</reference>
<sequence length="346" mass="37932">MADVSHEWSEEVERVVAGLLGGERSSTLHDLADEAGLDESWVERYWQLMGLPPSSPDATEYTREDAQALADLHELEVRENLDARTIASLVRSVGHSTERLSWWHFEALVDHVVRQQGLLDPDARRAVIRAMDRLAPVLERQLVHAWRRQTTALVTRMAEEFGDAAQDTASLRSGRDLPLPRAVGFADIVAFTRMTATMAPDDLANFIQAFETRARDIVTANGGRVVKTIGDALLFIADDVVTGARVALGLAKATEDELGVPGIAGRPVRVSLVWGRVLARFGDVFGPSVNLASRLTDQAEPSTVLLDEVTAHRLASNPHFALTTLEPREVPGLGTLTPVRLDFARD</sequence>
<comment type="similarity">
    <text evidence="1">Belongs to the adenylyl cyclase class-3 family.</text>
</comment>
<dbReference type="SMART" id="SM00044">
    <property type="entry name" value="CYCc"/>
    <property type="match status" value="1"/>
</dbReference>